<dbReference type="Proteomes" id="UP000284375">
    <property type="component" value="Unassembled WGS sequence"/>
</dbReference>
<feature type="region of interest" description="Disordered" evidence="1">
    <location>
        <begin position="403"/>
        <end position="472"/>
    </location>
</feature>
<sequence length="501" mass="54738">MATLQSSPRVSPGGNRDYWRRFQALQARINDLENRDWTPCNCPPDCPGPGCRAPTPVRQPDIPPRDPPRTPEGRPPQQPDPQQPGTGSGPGSRPGDDATPGPGLPPGPGGPPDIRGPRGAPPGPSGGTPPDGPRALDGGLHPIVRLRTFEREDAAVLAEARGTITDIPLRRTGGTGNLRMSLTVHDDIANNRSRIGYYGELYLTTPGQREQHIGFISAWRISRMSGQRPDGEADWLREWLQTGYRSDGDDDLRSALRDLLNPDNGRPWDNVANFNPEVHAQLRDAESDVIFIPLIWISASVSGQGLITHAFNLFYRLMTGGTLPIYYNVGAPVTVLLEPGMPNSEEYARMWNEAFPRSPGETNSAFNLRCIQTLARMYQRNGFNNCASVYSSRVMGRVLRPVQRDPGDRLMLPPDPPPLAEDGQTPPSSKTRVPPGYGQDTPRRGAGKTPQITTPGAGSARQQMEQRQQRQAYVEENDDIFNELYDVTPLQSPGGGSPPQG</sequence>
<feature type="compositionally biased region" description="Pro residues" evidence="1">
    <location>
        <begin position="102"/>
        <end position="111"/>
    </location>
</feature>
<accession>A0A423VST4</accession>
<dbReference type="AlphaFoldDB" id="A0A423VST4"/>
<evidence type="ECO:0000256" key="1">
    <source>
        <dbReference type="SAM" id="MobiDB-lite"/>
    </source>
</evidence>
<dbReference type="EMBL" id="LJZO01000029">
    <property type="protein sequence ID" value="ROV94152.1"/>
    <property type="molecule type" value="Genomic_DNA"/>
</dbReference>
<feature type="compositionally biased region" description="Basic and acidic residues" evidence="1">
    <location>
        <begin position="63"/>
        <end position="72"/>
    </location>
</feature>
<proteinExistence type="predicted"/>
<feature type="compositionally biased region" description="Pro residues" evidence="1">
    <location>
        <begin position="73"/>
        <end position="82"/>
    </location>
</feature>
<reference evidence="2 3" key="1">
    <citation type="submission" date="2015-09" db="EMBL/GenBank/DDBJ databases">
        <title>Host preference determinants of Valsa canker pathogens revealed by comparative genomics.</title>
        <authorList>
            <person name="Yin Z."/>
            <person name="Huang L."/>
        </authorList>
    </citation>
    <scope>NUCLEOTIDE SEQUENCE [LARGE SCALE GENOMIC DNA]</scope>
    <source>
        <strain evidence="2 3">YSFL</strain>
    </source>
</reference>
<gene>
    <name evidence="2" type="ORF">VSDG_05697</name>
</gene>
<keyword evidence="3" id="KW-1185">Reference proteome</keyword>
<feature type="compositionally biased region" description="Low complexity" evidence="1">
    <location>
        <begin position="48"/>
        <end position="60"/>
    </location>
</feature>
<name>A0A423VST4_CYTCH</name>
<dbReference type="OrthoDB" id="5232990at2759"/>
<feature type="compositionally biased region" description="Low complexity" evidence="1">
    <location>
        <begin position="461"/>
        <end position="471"/>
    </location>
</feature>
<comment type="caution">
    <text evidence="2">The sequence shown here is derived from an EMBL/GenBank/DDBJ whole genome shotgun (WGS) entry which is preliminary data.</text>
</comment>
<evidence type="ECO:0000313" key="3">
    <source>
        <dbReference type="Proteomes" id="UP000284375"/>
    </source>
</evidence>
<protein>
    <submittedName>
        <fullName evidence="2">Uncharacterized protein</fullName>
    </submittedName>
</protein>
<organism evidence="2 3">
    <name type="scientific">Cytospora chrysosperma</name>
    <name type="common">Cytospora canker fungus</name>
    <name type="synonym">Sphaeria chrysosperma</name>
    <dbReference type="NCBI Taxonomy" id="252740"/>
    <lineage>
        <taxon>Eukaryota</taxon>
        <taxon>Fungi</taxon>
        <taxon>Dikarya</taxon>
        <taxon>Ascomycota</taxon>
        <taxon>Pezizomycotina</taxon>
        <taxon>Sordariomycetes</taxon>
        <taxon>Sordariomycetidae</taxon>
        <taxon>Diaporthales</taxon>
        <taxon>Cytosporaceae</taxon>
        <taxon>Cytospora</taxon>
    </lineage>
</organism>
<feature type="region of interest" description="Disordered" evidence="1">
    <location>
        <begin position="32"/>
        <end position="139"/>
    </location>
</feature>
<evidence type="ECO:0000313" key="2">
    <source>
        <dbReference type="EMBL" id="ROV94152.1"/>
    </source>
</evidence>